<organism evidence="2 3">
    <name type="scientific">Yinghuangia aomiensis</name>
    <dbReference type="NCBI Taxonomy" id="676205"/>
    <lineage>
        <taxon>Bacteria</taxon>
        <taxon>Bacillati</taxon>
        <taxon>Actinomycetota</taxon>
        <taxon>Actinomycetes</taxon>
        <taxon>Kitasatosporales</taxon>
        <taxon>Streptomycetaceae</taxon>
        <taxon>Yinghuangia</taxon>
    </lineage>
</organism>
<keyword evidence="1" id="KW-1133">Transmembrane helix</keyword>
<keyword evidence="1" id="KW-0812">Transmembrane</keyword>
<evidence type="ECO:0008006" key="4">
    <source>
        <dbReference type="Google" id="ProtNLM"/>
    </source>
</evidence>
<evidence type="ECO:0000313" key="3">
    <source>
        <dbReference type="Proteomes" id="UP001500466"/>
    </source>
</evidence>
<dbReference type="EMBL" id="BAABHS010000056">
    <property type="protein sequence ID" value="GAA4995280.1"/>
    <property type="molecule type" value="Genomic_DNA"/>
</dbReference>
<dbReference type="RefSeq" id="WP_345680842.1">
    <property type="nucleotide sequence ID" value="NZ_BAABHS010000056.1"/>
</dbReference>
<accession>A0ABP9IEG1</accession>
<keyword evidence="3" id="KW-1185">Reference proteome</keyword>
<reference evidence="3" key="1">
    <citation type="journal article" date="2019" name="Int. J. Syst. Evol. Microbiol.">
        <title>The Global Catalogue of Microorganisms (GCM) 10K type strain sequencing project: providing services to taxonomists for standard genome sequencing and annotation.</title>
        <authorList>
            <consortium name="The Broad Institute Genomics Platform"/>
            <consortium name="The Broad Institute Genome Sequencing Center for Infectious Disease"/>
            <person name="Wu L."/>
            <person name="Ma J."/>
        </authorList>
    </citation>
    <scope>NUCLEOTIDE SEQUENCE [LARGE SCALE GENOMIC DNA]</scope>
    <source>
        <strain evidence="3">JCM 17986</strain>
    </source>
</reference>
<name>A0ABP9IEG1_9ACTN</name>
<keyword evidence="1" id="KW-0472">Membrane</keyword>
<evidence type="ECO:0000313" key="2">
    <source>
        <dbReference type="EMBL" id="GAA4995280.1"/>
    </source>
</evidence>
<proteinExistence type="predicted"/>
<feature type="transmembrane region" description="Helical" evidence="1">
    <location>
        <begin position="12"/>
        <end position="36"/>
    </location>
</feature>
<protein>
    <recommendedName>
        <fullName evidence="4">DUF4129 domain-containing protein</fullName>
    </recommendedName>
</protein>
<gene>
    <name evidence="2" type="ORF">GCM10023205_80430</name>
</gene>
<evidence type="ECO:0000256" key="1">
    <source>
        <dbReference type="SAM" id="Phobius"/>
    </source>
</evidence>
<comment type="caution">
    <text evidence="2">The sequence shown here is derived from an EMBL/GenBank/DDBJ whole genome shotgun (WGS) entry which is preliminary data.</text>
</comment>
<sequence length="295" mass="32895">MKIAAATPELMGLPVATIAAIIAGMSFVIATCALAWQVSKHMLDGGRVRVSLNAAAWELGHSFRVNRSGIWELSGELGNTSMEVAQLVVENPGRAAVTVYSPSLAIYGTAKRKYAVTPRTFQLEGYGIDDATTDMVVRIDPYHRVSFILDYWSVIPEELSESKGSGIVVRGAVSVAGKKGARKSSRRRAWKIRRGAWTAYKIQSNPSPRGIMWREIHRMCTTTQQQESAMRLQWVLIRAMREFNERPSREEFSAAFVRLAGEERETELPLLMLAHNMHEALERHPGVIADWRSGI</sequence>
<dbReference type="Proteomes" id="UP001500466">
    <property type="component" value="Unassembled WGS sequence"/>
</dbReference>